<keyword evidence="2" id="KW-1185">Reference proteome</keyword>
<dbReference type="AlphaFoldDB" id="A0AAN9Q2N8"/>
<proteinExistence type="predicted"/>
<name>A0AAN9Q2N8_CLITE</name>
<gene>
    <name evidence="1" type="ORF">RJT34_04467</name>
</gene>
<evidence type="ECO:0000313" key="1">
    <source>
        <dbReference type="EMBL" id="KAK7319742.1"/>
    </source>
</evidence>
<dbReference type="Proteomes" id="UP001359559">
    <property type="component" value="Unassembled WGS sequence"/>
</dbReference>
<organism evidence="1 2">
    <name type="scientific">Clitoria ternatea</name>
    <name type="common">Butterfly pea</name>
    <dbReference type="NCBI Taxonomy" id="43366"/>
    <lineage>
        <taxon>Eukaryota</taxon>
        <taxon>Viridiplantae</taxon>
        <taxon>Streptophyta</taxon>
        <taxon>Embryophyta</taxon>
        <taxon>Tracheophyta</taxon>
        <taxon>Spermatophyta</taxon>
        <taxon>Magnoliopsida</taxon>
        <taxon>eudicotyledons</taxon>
        <taxon>Gunneridae</taxon>
        <taxon>Pentapetalae</taxon>
        <taxon>rosids</taxon>
        <taxon>fabids</taxon>
        <taxon>Fabales</taxon>
        <taxon>Fabaceae</taxon>
        <taxon>Papilionoideae</taxon>
        <taxon>50 kb inversion clade</taxon>
        <taxon>NPAAA clade</taxon>
        <taxon>indigoferoid/millettioid clade</taxon>
        <taxon>Phaseoleae</taxon>
        <taxon>Clitoria</taxon>
    </lineage>
</organism>
<reference evidence="1 2" key="1">
    <citation type="submission" date="2024-01" db="EMBL/GenBank/DDBJ databases">
        <title>The genomes of 5 underutilized Papilionoideae crops provide insights into root nodulation and disease resistance.</title>
        <authorList>
            <person name="Yuan L."/>
        </authorList>
    </citation>
    <scope>NUCLEOTIDE SEQUENCE [LARGE SCALE GENOMIC DNA]</scope>
    <source>
        <strain evidence="1">LY-2023</strain>
        <tissue evidence="1">Leaf</tissue>
    </source>
</reference>
<dbReference type="EMBL" id="JAYKXN010000001">
    <property type="protein sequence ID" value="KAK7319742.1"/>
    <property type="molecule type" value="Genomic_DNA"/>
</dbReference>
<sequence>MLQGCYTAFIVYLAEVDEVLFLVYKVDEVELKHVTLGLGLPIPIGPHKGTGALERFHIAEPKGSTSLRDRNEKFDSSSKASYFLFSIHQEKRK</sequence>
<evidence type="ECO:0000313" key="2">
    <source>
        <dbReference type="Proteomes" id="UP001359559"/>
    </source>
</evidence>
<accession>A0AAN9Q2N8</accession>
<comment type="caution">
    <text evidence="1">The sequence shown here is derived from an EMBL/GenBank/DDBJ whole genome shotgun (WGS) entry which is preliminary data.</text>
</comment>
<protein>
    <submittedName>
        <fullName evidence="1">Uncharacterized protein</fullName>
    </submittedName>
</protein>